<keyword evidence="1" id="KW-0175">Coiled coil</keyword>
<gene>
    <name evidence="2" type="ORF">V3H18_10975</name>
</gene>
<protein>
    <submittedName>
        <fullName evidence="2">DUF1192 domain-containing protein</fullName>
    </submittedName>
</protein>
<sequence length="63" mass="6746">MAQEDDDAPRRPAAHEIGQSLDLLSVAELEARIEALRAEIARLEAARAAKDAAGAAAEAFFKR</sequence>
<evidence type="ECO:0000313" key="2">
    <source>
        <dbReference type="EMBL" id="MEF3367055.1"/>
    </source>
</evidence>
<reference evidence="2 3" key="1">
    <citation type="submission" date="2024-02" db="EMBL/GenBank/DDBJ databases">
        <authorList>
            <person name="Grouzdev D."/>
        </authorList>
    </citation>
    <scope>NUCLEOTIDE SEQUENCE [LARGE SCALE GENOMIC DNA]</scope>
    <source>
        <strain evidence="2 3">9N</strain>
    </source>
</reference>
<organism evidence="2 3">
    <name type="scientific">Methylocystis borbori</name>
    <dbReference type="NCBI Taxonomy" id="3118750"/>
    <lineage>
        <taxon>Bacteria</taxon>
        <taxon>Pseudomonadati</taxon>
        <taxon>Pseudomonadota</taxon>
        <taxon>Alphaproteobacteria</taxon>
        <taxon>Hyphomicrobiales</taxon>
        <taxon>Methylocystaceae</taxon>
        <taxon>Methylocystis</taxon>
    </lineage>
</organism>
<comment type="caution">
    <text evidence="2">The sequence shown here is derived from an EMBL/GenBank/DDBJ whole genome shotgun (WGS) entry which is preliminary data.</text>
</comment>
<feature type="coiled-coil region" evidence="1">
    <location>
        <begin position="26"/>
        <end position="53"/>
    </location>
</feature>
<dbReference type="RefSeq" id="WP_332082087.1">
    <property type="nucleotide sequence ID" value="NZ_JAZHYN010000030.1"/>
</dbReference>
<keyword evidence="3" id="KW-1185">Reference proteome</keyword>
<dbReference type="InterPro" id="IPR009579">
    <property type="entry name" value="DUF1192"/>
</dbReference>
<evidence type="ECO:0000313" key="3">
    <source>
        <dbReference type="Proteomes" id="UP001350748"/>
    </source>
</evidence>
<dbReference type="Pfam" id="PF06698">
    <property type="entry name" value="DUF1192"/>
    <property type="match status" value="1"/>
</dbReference>
<evidence type="ECO:0000256" key="1">
    <source>
        <dbReference type="SAM" id="Coils"/>
    </source>
</evidence>
<dbReference type="Proteomes" id="UP001350748">
    <property type="component" value="Unassembled WGS sequence"/>
</dbReference>
<name>A0ABU7XIM4_9HYPH</name>
<accession>A0ABU7XIM4</accession>
<dbReference type="EMBL" id="JAZHYN010000030">
    <property type="protein sequence ID" value="MEF3367055.1"/>
    <property type="molecule type" value="Genomic_DNA"/>
</dbReference>
<proteinExistence type="predicted"/>